<dbReference type="InterPro" id="IPR036250">
    <property type="entry name" value="AcylCo_DH-like_C"/>
</dbReference>
<dbReference type="InterPro" id="IPR024674">
    <property type="entry name" value="HpaB/PvcC/4-BUDH_N"/>
</dbReference>
<dbReference type="Gene3D" id="1.20.140.10">
    <property type="entry name" value="Butyryl-CoA Dehydrogenase, subunit A, domain 3"/>
    <property type="match status" value="1"/>
</dbReference>
<protein>
    <submittedName>
        <fullName evidence="7">4-hydroxyphenylacetate 3-monooxygenase, oxygenase component</fullName>
        <ecNumber evidence="7">1.14.14.9</ecNumber>
    </submittedName>
</protein>
<comment type="caution">
    <text evidence="7">The sequence shown here is derived from an EMBL/GenBank/DDBJ whole genome shotgun (WGS) entry which is preliminary data.</text>
</comment>
<evidence type="ECO:0000256" key="1">
    <source>
        <dbReference type="ARBA" id="ARBA00022630"/>
    </source>
</evidence>
<keyword evidence="1" id="KW-0285">Flavoprotein</keyword>
<dbReference type="AlphaFoldDB" id="A0AAW5BE36"/>
<dbReference type="InterPro" id="IPR024719">
    <property type="entry name" value="HpaB/PvcC/4-BUDH_C"/>
</dbReference>
<dbReference type="SUPFAM" id="SSF47203">
    <property type="entry name" value="Acyl-CoA dehydrogenase C-terminal domain-like"/>
    <property type="match status" value="1"/>
</dbReference>
<evidence type="ECO:0000256" key="2">
    <source>
        <dbReference type="ARBA" id="ARBA00022827"/>
    </source>
</evidence>
<dbReference type="EC" id="1.14.14.9" evidence="7"/>
<dbReference type="GO" id="GO:0016627">
    <property type="term" value="F:oxidoreductase activity, acting on the CH-CH group of donors"/>
    <property type="evidence" value="ECO:0007669"/>
    <property type="project" value="InterPro"/>
</dbReference>
<dbReference type="InterPro" id="IPR046373">
    <property type="entry name" value="Acyl-CoA_Oxase/DH_mid-dom_sf"/>
</dbReference>
<feature type="binding site" evidence="4">
    <location>
        <position position="194"/>
    </location>
    <ligand>
        <name>FAD</name>
        <dbReference type="ChEBI" id="CHEBI:57692"/>
    </ligand>
</feature>
<feature type="binding site" evidence="4">
    <location>
        <begin position="453"/>
        <end position="456"/>
    </location>
    <ligand>
        <name>FAD</name>
        <dbReference type="ChEBI" id="CHEBI:57692"/>
    </ligand>
</feature>
<name>A0AAW5BE36_9BACI</name>
<dbReference type="GO" id="GO:0052881">
    <property type="term" value="F:4-hydroxyphenylacetate 3-monooxygenase activity"/>
    <property type="evidence" value="ECO:0007669"/>
    <property type="project" value="UniProtKB-EC"/>
</dbReference>
<dbReference type="Pfam" id="PF03241">
    <property type="entry name" value="HpaB"/>
    <property type="match status" value="1"/>
</dbReference>
<evidence type="ECO:0000259" key="6">
    <source>
        <dbReference type="Pfam" id="PF11794"/>
    </source>
</evidence>
<reference evidence="7 8" key="1">
    <citation type="journal article" date="2022" name="Evol. Bioinform. Online">
        <title>Draft Genome Sequence of Oceanobacillus jordanicus Strain GSFE11, a Halotolerant Plant Growth-Promoting Bacterial Endophyte Isolated From the Jordan Valley.</title>
        <authorList>
            <person name="Alhindi T."/>
            <person name="Albdaiwi R."/>
        </authorList>
    </citation>
    <scope>NUCLEOTIDE SEQUENCE [LARGE SCALE GENOMIC DNA]</scope>
    <source>
        <strain evidence="7 8">GSFE11</strain>
    </source>
</reference>
<dbReference type="Proteomes" id="UP001199631">
    <property type="component" value="Unassembled WGS sequence"/>
</dbReference>
<evidence type="ECO:0000259" key="5">
    <source>
        <dbReference type="Pfam" id="PF03241"/>
    </source>
</evidence>
<dbReference type="InterPro" id="IPR009100">
    <property type="entry name" value="AcylCoA_DH/oxidase_NM_dom_sf"/>
</dbReference>
<dbReference type="InterPro" id="IPR012687">
    <property type="entry name" value="HpaB_Deino-type"/>
</dbReference>
<dbReference type="Gene3D" id="1.10.3140.10">
    <property type="entry name" value="4-hydroxybutyryl-coa dehydratase, domain 1"/>
    <property type="match status" value="1"/>
</dbReference>
<evidence type="ECO:0000256" key="4">
    <source>
        <dbReference type="PIRSR" id="PIRSR000331-2"/>
    </source>
</evidence>
<dbReference type="PANTHER" id="PTHR36117">
    <property type="entry name" value="4-HYDROXYPHENYLACETATE 3-MONOOXYGENASE-RELATED"/>
    <property type="match status" value="1"/>
</dbReference>
<feature type="binding site" evidence="4">
    <location>
        <begin position="156"/>
        <end position="159"/>
    </location>
    <ligand>
        <name>FAD</name>
        <dbReference type="ChEBI" id="CHEBI:57692"/>
    </ligand>
</feature>
<dbReference type="GO" id="GO:0050660">
    <property type="term" value="F:flavin adenine dinucleotide binding"/>
    <property type="evidence" value="ECO:0007669"/>
    <property type="project" value="InterPro"/>
</dbReference>
<dbReference type="Gene3D" id="2.40.110.10">
    <property type="entry name" value="Butyryl-CoA Dehydrogenase, subunit A, domain 2"/>
    <property type="match status" value="1"/>
</dbReference>
<evidence type="ECO:0000313" key="7">
    <source>
        <dbReference type="EMBL" id="MCG3420896.1"/>
    </source>
</evidence>
<evidence type="ECO:0000313" key="8">
    <source>
        <dbReference type="Proteomes" id="UP001199631"/>
    </source>
</evidence>
<feature type="domain" description="HpaB/PvcC/4-BUDH C-terminal" evidence="5">
    <location>
        <begin position="281"/>
        <end position="479"/>
    </location>
</feature>
<evidence type="ECO:0000256" key="3">
    <source>
        <dbReference type="ARBA" id="ARBA00023002"/>
    </source>
</evidence>
<accession>A0AAW5BE36</accession>
<dbReference type="RefSeq" id="WP_238021193.1">
    <property type="nucleotide sequence ID" value="NZ_JAIFZM010000019.1"/>
</dbReference>
<proteinExistence type="predicted"/>
<keyword evidence="2 4" id="KW-0274">FAD</keyword>
<dbReference type="InterPro" id="IPR004925">
    <property type="entry name" value="HpaB/PvcC/4-BUDH"/>
</dbReference>
<keyword evidence="8" id="KW-1185">Reference proteome</keyword>
<organism evidence="7 8">
    <name type="scientific">Oceanobacillus jordanicus</name>
    <dbReference type="NCBI Taxonomy" id="2867266"/>
    <lineage>
        <taxon>Bacteria</taxon>
        <taxon>Bacillati</taxon>
        <taxon>Bacillota</taxon>
        <taxon>Bacilli</taxon>
        <taxon>Bacillales</taxon>
        <taxon>Bacillaceae</taxon>
        <taxon>Oceanobacillus</taxon>
    </lineage>
</organism>
<dbReference type="GO" id="GO:0010124">
    <property type="term" value="P:phenylacetate catabolic process"/>
    <property type="evidence" value="ECO:0007669"/>
    <property type="project" value="InterPro"/>
</dbReference>
<dbReference type="NCBIfam" id="TIGR02309">
    <property type="entry name" value="HpaB-1"/>
    <property type="match status" value="1"/>
</dbReference>
<feature type="domain" description="HpaB/PvcC/4-BUDH N-terminal" evidence="6">
    <location>
        <begin position="5"/>
        <end position="272"/>
    </location>
</feature>
<sequence length="489" mass="55477">MGAITGTDFIKRLNQLDTEIWLDGKKVKGEISEHPAFKGILQTKASLYDMQHDPEINEEMTFHSPETGDAVGLSFLQPRTKDDLIKRRKASEHWAKRTGGLIGRSPDYLNTAIMSFASSSPLLEGRANCFPENIQSLYELAMKKDLSFTHTFVTPQVNRSESYLESSEEEPIVARVVDRNEEGIVIKGARLLATQGGLTDEVLVISTPKFLLDEDEAFAFSIPSDTKGLKFICREPFVGGDSLFNHPLSSRFEEMDTILVFDNVLVPWNRVFYYDNAIVAADFSYQSSFHNFTTHQVITRQIAKTEFILGLAELLVQTINVREYQHIQEKLSEIIIGLETMKALLEKSENDAVLDQWGVMRPDIVPLKVANNIFPKIYPRFTEIIQLVGASGLVSLPTENAFKSSIRADLDQYLQAATSNAEDRVKIFRLAWDLTMSSFGTRQTQYERYFFGDPIRLSGRLYNAYPLDDYVKEVRNFLDLESEVSKSKD</sequence>
<dbReference type="PANTHER" id="PTHR36117:SF3">
    <property type="entry name" value="4-HYDROXYPHENYLACETATE 3-MONOOXYGENASE-RELATED"/>
    <property type="match status" value="1"/>
</dbReference>
<dbReference type="SUPFAM" id="SSF56645">
    <property type="entry name" value="Acyl-CoA dehydrogenase NM domain-like"/>
    <property type="match status" value="1"/>
</dbReference>
<keyword evidence="3 7" id="KW-0560">Oxidoreductase</keyword>
<dbReference type="EMBL" id="JAIFZM010000019">
    <property type="protein sequence ID" value="MCG3420896.1"/>
    <property type="molecule type" value="Genomic_DNA"/>
</dbReference>
<dbReference type="PIRSF" id="PIRSF000331">
    <property type="entry name" value="HpaA_HpaB"/>
    <property type="match status" value="1"/>
</dbReference>
<gene>
    <name evidence="7" type="primary">hpaB</name>
    <name evidence="7" type="ORF">K3T81_17255</name>
</gene>
<dbReference type="Pfam" id="PF11794">
    <property type="entry name" value="HpaB_N"/>
    <property type="match status" value="1"/>
</dbReference>